<dbReference type="OrthoDB" id="9944412at2759"/>
<organism evidence="2 3">
    <name type="scientific">Diacronema lutheri</name>
    <name type="common">Unicellular marine alga</name>
    <name type="synonym">Monochrysis lutheri</name>
    <dbReference type="NCBI Taxonomy" id="2081491"/>
    <lineage>
        <taxon>Eukaryota</taxon>
        <taxon>Haptista</taxon>
        <taxon>Haptophyta</taxon>
        <taxon>Pavlovophyceae</taxon>
        <taxon>Pavlovales</taxon>
        <taxon>Pavlovaceae</taxon>
        <taxon>Diacronema</taxon>
    </lineage>
</organism>
<sequence length="324" mass="36278">MVAHNMAIQPRAGSPISAERLAAQTTAWGLRLNHENTFLSWGRNAIISTVAGVALVQYRKAEGRPPLAAFGLLCMGGAYMLTGSLAYVLSAVFLRHAMRLNVRDLVWIGVQATWPVCVWGVSFMCMLDEEPDWLMDVLRLARLFLPSAMHDSLYLVDAEQWLAPIARLTEVVSAHEKSRLRMLEYHKWWHLIGARVFNLDSTPPVSGENTKALHSRLADLKASCAEIRELVKLAADSPDRSVSASEVVLALSRLVDLLNMVEVLLEGDIARLYDRPLWGRIAVVSSRTEKALADELDTVRYLRRRVISVPVMPKQSMLRRESGR</sequence>
<accession>A0A8J5XTX7</accession>
<keyword evidence="1" id="KW-0472">Membrane</keyword>
<dbReference type="Proteomes" id="UP000751190">
    <property type="component" value="Unassembled WGS sequence"/>
</dbReference>
<evidence type="ECO:0000256" key="1">
    <source>
        <dbReference type="SAM" id="Phobius"/>
    </source>
</evidence>
<dbReference type="EMBL" id="JAGTXO010000001">
    <property type="protein sequence ID" value="KAG8470504.1"/>
    <property type="molecule type" value="Genomic_DNA"/>
</dbReference>
<keyword evidence="1" id="KW-1133">Transmembrane helix</keyword>
<dbReference type="AlphaFoldDB" id="A0A8J5XTX7"/>
<gene>
    <name evidence="2" type="ORF">KFE25_008925</name>
</gene>
<keyword evidence="3" id="KW-1185">Reference proteome</keyword>
<evidence type="ECO:0000313" key="3">
    <source>
        <dbReference type="Proteomes" id="UP000751190"/>
    </source>
</evidence>
<reference evidence="2" key="1">
    <citation type="submission" date="2021-05" db="EMBL/GenBank/DDBJ databases">
        <title>The genome of the haptophyte Pavlova lutheri (Diacronema luteri, Pavlovales) - a model for lipid biosynthesis in eukaryotic algae.</title>
        <authorList>
            <person name="Hulatt C.J."/>
            <person name="Posewitz M.C."/>
        </authorList>
    </citation>
    <scope>NUCLEOTIDE SEQUENCE</scope>
    <source>
        <strain evidence="2">NIVA-4/92</strain>
    </source>
</reference>
<evidence type="ECO:0000313" key="2">
    <source>
        <dbReference type="EMBL" id="KAG8470504.1"/>
    </source>
</evidence>
<name>A0A8J5XTX7_DIALT</name>
<comment type="caution">
    <text evidence="2">The sequence shown here is derived from an EMBL/GenBank/DDBJ whole genome shotgun (WGS) entry which is preliminary data.</text>
</comment>
<feature type="transmembrane region" description="Helical" evidence="1">
    <location>
        <begin position="68"/>
        <end position="93"/>
    </location>
</feature>
<proteinExistence type="predicted"/>
<keyword evidence="1" id="KW-0812">Transmembrane</keyword>
<protein>
    <submittedName>
        <fullName evidence="2">Uncharacterized protein</fullName>
    </submittedName>
</protein>